<dbReference type="EnsemblPlants" id="OPUNC01G13880.1">
    <property type="protein sequence ID" value="OPUNC01G13880.1"/>
    <property type="gene ID" value="OPUNC01G13880"/>
</dbReference>
<sequence length="205" mass="23168">MSGWLLLMLIAVNYWPPSSKWLDQVVHKGGRYHCRAERWSALAGSNQPPSLWRPDLVMTKKENRKRKRRRRRSALNTHKWRPGDGDEVTCAGIGGDLEQPCSLLELQGGGVGLAIEWTTKGLWPPFLLPEMIKATEKYESGQNVGRSAPQRIEIWEHIKKALNRTHMMTRTTLNESWTMRELVARSAPPMLGLHVAGLAAARAAE</sequence>
<feature type="signal peptide" evidence="2">
    <location>
        <begin position="1"/>
        <end position="20"/>
    </location>
</feature>
<evidence type="ECO:0000313" key="4">
    <source>
        <dbReference type="Proteomes" id="UP000026962"/>
    </source>
</evidence>
<feature type="chain" id="PRO_5002363964" evidence="2">
    <location>
        <begin position="21"/>
        <end position="205"/>
    </location>
</feature>
<name>A0A0E0JI17_ORYPU</name>
<keyword evidence="2" id="KW-0732">Signal</keyword>
<dbReference type="HOGENOM" id="CLU_1339418_0_0_1"/>
<feature type="region of interest" description="Disordered" evidence="1">
    <location>
        <begin position="52"/>
        <end position="79"/>
    </location>
</feature>
<dbReference type="AlphaFoldDB" id="A0A0E0JI17"/>
<reference evidence="3" key="1">
    <citation type="submission" date="2015-04" db="UniProtKB">
        <authorList>
            <consortium name="EnsemblPlants"/>
        </authorList>
    </citation>
    <scope>IDENTIFICATION</scope>
</reference>
<accession>A0A0E0JI17</accession>
<keyword evidence="4" id="KW-1185">Reference proteome</keyword>
<protein>
    <submittedName>
        <fullName evidence="3">Uncharacterized protein</fullName>
    </submittedName>
</protein>
<reference evidence="3" key="2">
    <citation type="submission" date="2018-05" db="EMBL/GenBank/DDBJ databases">
        <title>OpunRS2 (Oryza punctata Reference Sequence Version 2).</title>
        <authorList>
            <person name="Zhang J."/>
            <person name="Kudrna D."/>
            <person name="Lee S."/>
            <person name="Talag J."/>
            <person name="Welchert J."/>
            <person name="Wing R.A."/>
        </authorList>
    </citation>
    <scope>NUCLEOTIDE SEQUENCE [LARGE SCALE GENOMIC DNA]</scope>
</reference>
<evidence type="ECO:0000256" key="2">
    <source>
        <dbReference type="SAM" id="SignalP"/>
    </source>
</evidence>
<evidence type="ECO:0000256" key="1">
    <source>
        <dbReference type="SAM" id="MobiDB-lite"/>
    </source>
</evidence>
<feature type="compositionally biased region" description="Basic residues" evidence="1">
    <location>
        <begin position="62"/>
        <end position="73"/>
    </location>
</feature>
<proteinExistence type="predicted"/>
<evidence type="ECO:0000313" key="3">
    <source>
        <dbReference type="EnsemblPlants" id="OPUNC01G13880.1"/>
    </source>
</evidence>
<organism evidence="3">
    <name type="scientific">Oryza punctata</name>
    <name type="common">Red rice</name>
    <dbReference type="NCBI Taxonomy" id="4537"/>
    <lineage>
        <taxon>Eukaryota</taxon>
        <taxon>Viridiplantae</taxon>
        <taxon>Streptophyta</taxon>
        <taxon>Embryophyta</taxon>
        <taxon>Tracheophyta</taxon>
        <taxon>Spermatophyta</taxon>
        <taxon>Magnoliopsida</taxon>
        <taxon>Liliopsida</taxon>
        <taxon>Poales</taxon>
        <taxon>Poaceae</taxon>
        <taxon>BOP clade</taxon>
        <taxon>Oryzoideae</taxon>
        <taxon>Oryzeae</taxon>
        <taxon>Oryzinae</taxon>
        <taxon>Oryza</taxon>
    </lineage>
</organism>
<dbReference type="Gramene" id="OPUNC01G13880.1">
    <property type="protein sequence ID" value="OPUNC01G13880.1"/>
    <property type="gene ID" value="OPUNC01G13880"/>
</dbReference>
<dbReference type="Proteomes" id="UP000026962">
    <property type="component" value="Chromosome 1"/>
</dbReference>